<dbReference type="InterPro" id="IPR043502">
    <property type="entry name" value="DNA/RNA_pol_sf"/>
</dbReference>
<keyword evidence="2" id="KW-0695">RNA-directed DNA polymerase</keyword>
<evidence type="ECO:0000259" key="1">
    <source>
        <dbReference type="PROSITE" id="PS50878"/>
    </source>
</evidence>
<organism evidence="2">
    <name type="scientific">hydrothermal vent metagenome</name>
    <dbReference type="NCBI Taxonomy" id="652676"/>
    <lineage>
        <taxon>unclassified sequences</taxon>
        <taxon>metagenomes</taxon>
        <taxon>ecological metagenomes</taxon>
    </lineage>
</organism>
<dbReference type="PANTHER" id="PTHR34047:SF8">
    <property type="entry name" value="PROTEIN YKFC"/>
    <property type="match status" value="1"/>
</dbReference>
<dbReference type="Pfam" id="PF13655">
    <property type="entry name" value="RVT_N"/>
    <property type="match status" value="1"/>
</dbReference>
<accession>A0A3B1D0K5</accession>
<dbReference type="PROSITE" id="PS50878">
    <property type="entry name" value="RT_POL"/>
    <property type="match status" value="1"/>
</dbReference>
<feature type="domain" description="Reverse transcriptase" evidence="1">
    <location>
        <begin position="93"/>
        <end position="268"/>
    </location>
</feature>
<protein>
    <submittedName>
        <fullName evidence="2">Retron-type RNA-directed DNA polymerase</fullName>
        <ecNumber evidence="2">2.7.7.49</ecNumber>
    </submittedName>
</protein>
<dbReference type="PANTHER" id="PTHR34047">
    <property type="entry name" value="NUCLEAR INTRON MATURASE 1, MITOCHONDRIAL-RELATED"/>
    <property type="match status" value="1"/>
</dbReference>
<dbReference type="CDD" id="cd01651">
    <property type="entry name" value="RT_G2_intron"/>
    <property type="match status" value="1"/>
</dbReference>
<dbReference type="InterPro" id="IPR025960">
    <property type="entry name" value="RVT_N"/>
</dbReference>
<dbReference type="GO" id="GO:0003964">
    <property type="term" value="F:RNA-directed DNA polymerase activity"/>
    <property type="evidence" value="ECO:0007669"/>
    <property type="project" value="UniProtKB-KW"/>
</dbReference>
<gene>
    <name evidence="2" type="ORF">MNBD_NITROSPIRAE03-1031</name>
</gene>
<dbReference type="Pfam" id="PF00078">
    <property type="entry name" value="RVT_1"/>
    <property type="match status" value="1"/>
</dbReference>
<dbReference type="EMBL" id="UOGI01000282">
    <property type="protein sequence ID" value="VAX34272.1"/>
    <property type="molecule type" value="Genomic_DNA"/>
</dbReference>
<name>A0A3B1D0K5_9ZZZZ</name>
<feature type="non-terminal residue" evidence="2">
    <location>
        <position position="268"/>
    </location>
</feature>
<keyword evidence="2" id="KW-0808">Transferase</keyword>
<keyword evidence="2" id="KW-0548">Nucleotidyltransferase</keyword>
<dbReference type="InterPro" id="IPR051083">
    <property type="entry name" value="GrpII_Intron_Splice-Mob/Def"/>
</dbReference>
<dbReference type="AlphaFoldDB" id="A0A3B1D0K5"/>
<evidence type="ECO:0000313" key="2">
    <source>
        <dbReference type="EMBL" id="VAX34272.1"/>
    </source>
</evidence>
<dbReference type="EC" id="2.7.7.49" evidence="2"/>
<reference evidence="2" key="1">
    <citation type="submission" date="2018-06" db="EMBL/GenBank/DDBJ databases">
        <authorList>
            <person name="Zhirakovskaya E."/>
        </authorList>
    </citation>
    <scope>NUCLEOTIDE SEQUENCE</scope>
</reference>
<dbReference type="InterPro" id="IPR000477">
    <property type="entry name" value="RT_dom"/>
</dbReference>
<dbReference type="SUPFAM" id="SSF56672">
    <property type="entry name" value="DNA/RNA polymerases"/>
    <property type="match status" value="1"/>
</dbReference>
<proteinExistence type="predicted"/>
<sequence>MMGTKPGAPIGVNIKWHTIDWKAARSSVRRLQMRIAKAVKEGRSGKVKALQWLLTHSFHAKVLAVKRVTSNQGKKTPGIDGILWKGNKAKMQAVLGLKRHGYKPLPLRRIYIPKKNGKKRPLSIPTMYDRAMQALHKLALSPVAETTADKNSYGFREGRSCADAIQAAFNFLSKPNSATYILEADIEGCFDNISKEWLVNNILMDKSVLRKWLEAGYIESNIKYPTLKGTPQGGIISPVLANMTLDGLEQAIKDTVPRRRRVNFLRYA</sequence>